<accession>A0A2B5XER1</accession>
<evidence type="ECO:0000256" key="1">
    <source>
        <dbReference type="SAM" id="Coils"/>
    </source>
</evidence>
<protein>
    <submittedName>
        <fullName evidence="2">Uncharacterized protein</fullName>
    </submittedName>
</protein>
<organism evidence="2 3">
    <name type="scientific">Bacillus wiedmannii</name>
    <dbReference type="NCBI Taxonomy" id="1890302"/>
    <lineage>
        <taxon>Bacteria</taxon>
        <taxon>Bacillati</taxon>
        <taxon>Bacillota</taxon>
        <taxon>Bacilli</taxon>
        <taxon>Bacillales</taxon>
        <taxon>Bacillaceae</taxon>
        <taxon>Bacillus</taxon>
        <taxon>Bacillus cereus group</taxon>
    </lineage>
</organism>
<dbReference type="Proteomes" id="UP000220621">
    <property type="component" value="Unassembled WGS sequence"/>
</dbReference>
<dbReference type="PANTHER" id="PTHR23159:SF60">
    <property type="entry name" value="SPINDLE ASSEMBLY ABNORMAL PROTEIN 4"/>
    <property type="match status" value="1"/>
</dbReference>
<proteinExistence type="predicted"/>
<feature type="coiled-coil region" evidence="1">
    <location>
        <begin position="645"/>
        <end position="781"/>
    </location>
</feature>
<reference evidence="2 3" key="1">
    <citation type="submission" date="2017-09" db="EMBL/GenBank/DDBJ databases">
        <title>Large-scale bioinformatics analysis of Bacillus genomes uncovers conserved roles of natural products in bacterial physiology.</title>
        <authorList>
            <consortium name="Agbiome Team Llc"/>
            <person name="Bleich R.M."/>
            <person name="Grubbs K.J."/>
            <person name="Santa Maria K.C."/>
            <person name="Allen S.E."/>
            <person name="Farag S."/>
            <person name="Shank E.A."/>
            <person name="Bowers A."/>
        </authorList>
    </citation>
    <scope>NUCLEOTIDE SEQUENCE [LARGE SCALE GENOMIC DNA]</scope>
    <source>
        <strain evidence="2 3">AFS010764</strain>
    </source>
</reference>
<dbReference type="AlphaFoldDB" id="A0A2B5XER1"/>
<dbReference type="PANTHER" id="PTHR23159">
    <property type="entry name" value="CENTROSOMAL PROTEIN 2"/>
    <property type="match status" value="1"/>
</dbReference>
<sequence length="914" mass="100988">MTITISDLENKLKEATINNRVVITDLPFLSSEVQQMLLKINNDTRIIVKSSQVTRQEEEVILKGEVTIIDFTLPDVTFHFKIAEEKVELFTQISVAQSIPISLGVTKFNLNDVVIEINTQSNEKQKAILSGNIKLEEQTINLTRDLLGEKIFNGNIPTFSLKNLLSILCRTSVEIPGFSDVTIQDAHININFSSKSTPINLWANVNNFGRLHLLTQKYEDSWEYIGIFSLPDEWRLSSISNVFSIFDQLIFKNPKLTVSSVTDPRVSILNEDSQTTTISVVEGLYFSGILQMEGLGLELIRGLFNISEIPIGGLIGQNLAETKFETKFDQTLTVFGINFNDAGIILQVEPFIVGFQLSTIVQIQRDQLPFSGGIQLQQTGASYSLAMRGIWENPFGLPMLDIENVLLQFQTNPDPKLAVAGDISFGDDLRVSVICQFTSSGVPDMLRGQLDGELSISRLIKVFTGISIPEGFLDVFISNVLVYIVANPLGALIDGTQYPFGFRVHGLMHAYGIEATSQVSIEENGISLDGQMAPIIVGDILKIYGATTEQGPKLIYRATVEQPFLFQLDAGIQVLGATLNTHILVKQDGFEFSFSAKIFNAFEASIVAQGTGELNQGNFYIRASMHNDMIEYVNTQTRKILQETASTADSRVSQAQTEISNLEQQLTSLNEQLTGRETEISNAKSVAENALQQAKNVENKCGEALQHLQNAKDELEGQLQNAKQSLDDTIKRLEKELRRLITNPGRIFDLRQLIDRTKDLISDLKNKISEAAVAITRATSELEDAVRAVAEAGEHLKNILPPELDPIYLSIKAAIEAAKLSLATLRTELEILKVVAGKSVQIVTFIQSNGIDSLFDVSKISFEGNIQSVGSGQVSLSMDISFMNTTQTIAIDFNFQDQISGVKNLANKLIESLT</sequence>
<evidence type="ECO:0000313" key="3">
    <source>
        <dbReference type="Proteomes" id="UP000220621"/>
    </source>
</evidence>
<evidence type="ECO:0000313" key="2">
    <source>
        <dbReference type="EMBL" id="PEM50735.1"/>
    </source>
</evidence>
<dbReference type="RefSeq" id="WP_098103084.1">
    <property type="nucleotide sequence ID" value="NZ_NUDL01000080.1"/>
</dbReference>
<dbReference type="SUPFAM" id="SSF57997">
    <property type="entry name" value="Tropomyosin"/>
    <property type="match status" value="1"/>
</dbReference>
<comment type="caution">
    <text evidence="2">The sequence shown here is derived from an EMBL/GenBank/DDBJ whole genome shotgun (WGS) entry which is preliminary data.</text>
</comment>
<dbReference type="EMBL" id="NUDL01000080">
    <property type="protein sequence ID" value="PEM50735.1"/>
    <property type="molecule type" value="Genomic_DNA"/>
</dbReference>
<dbReference type="Gene3D" id="1.10.287.1490">
    <property type="match status" value="1"/>
</dbReference>
<gene>
    <name evidence="2" type="ORF">CN611_22540</name>
</gene>
<name>A0A2B5XER1_9BACI</name>
<keyword evidence="1" id="KW-0175">Coiled coil</keyword>